<comment type="caution">
    <text evidence="2">The sequence shown here is derived from an EMBL/GenBank/DDBJ whole genome shotgun (WGS) entry which is preliminary data.</text>
</comment>
<organism evidence="2 3">
    <name type="scientific">Dreissena polymorpha</name>
    <name type="common">Zebra mussel</name>
    <name type="synonym">Mytilus polymorpha</name>
    <dbReference type="NCBI Taxonomy" id="45954"/>
    <lineage>
        <taxon>Eukaryota</taxon>
        <taxon>Metazoa</taxon>
        <taxon>Spiralia</taxon>
        <taxon>Lophotrochozoa</taxon>
        <taxon>Mollusca</taxon>
        <taxon>Bivalvia</taxon>
        <taxon>Autobranchia</taxon>
        <taxon>Heteroconchia</taxon>
        <taxon>Euheterodonta</taxon>
        <taxon>Imparidentia</taxon>
        <taxon>Neoheterodontei</taxon>
        <taxon>Myida</taxon>
        <taxon>Dreissenoidea</taxon>
        <taxon>Dreissenidae</taxon>
        <taxon>Dreissena</taxon>
    </lineage>
</organism>
<sequence>MVSSTSLYGGYPAYGGAVGYGNYEYGGIEGGMGGGGGGGFGGIFGILIFCKCLIYFIYFAILYRIVVCCCVSTDI</sequence>
<accession>A0A9D4S1C4</accession>
<keyword evidence="1" id="KW-1133">Transmembrane helix</keyword>
<name>A0A9D4S1C4_DREPO</name>
<dbReference type="AlphaFoldDB" id="A0A9D4S1C4"/>
<evidence type="ECO:0000313" key="2">
    <source>
        <dbReference type="EMBL" id="KAH3888391.1"/>
    </source>
</evidence>
<feature type="transmembrane region" description="Helical" evidence="1">
    <location>
        <begin position="40"/>
        <end position="63"/>
    </location>
</feature>
<gene>
    <name evidence="2" type="ORF">DPMN_012424</name>
</gene>
<keyword evidence="1" id="KW-0472">Membrane</keyword>
<protein>
    <submittedName>
        <fullName evidence="2">Uncharacterized protein</fullName>
    </submittedName>
</protein>
<dbReference type="EMBL" id="JAIWYP010000001">
    <property type="protein sequence ID" value="KAH3888391.1"/>
    <property type="molecule type" value="Genomic_DNA"/>
</dbReference>
<keyword evidence="3" id="KW-1185">Reference proteome</keyword>
<reference evidence="2" key="1">
    <citation type="journal article" date="2019" name="bioRxiv">
        <title>The Genome of the Zebra Mussel, Dreissena polymorpha: A Resource for Invasive Species Research.</title>
        <authorList>
            <person name="McCartney M.A."/>
            <person name="Auch B."/>
            <person name="Kono T."/>
            <person name="Mallez S."/>
            <person name="Zhang Y."/>
            <person name="Obille A."/>
            <person name="Becker A."/>
            <person name="Abrahante J.E."/>
            <person name="Garbe J."/>
            <person name="Badalamenti J.P."/>
            <person name="Herman A."/>
            <person name="Mangelson H."/>
            <person name="Liachko I."/>
            <person name="Sullivan S."/>
            <person name="Sone E.D."/>
            <person name="Koren S."/>
            <person name="Silverstein K.A.T."/>
            <person name="Beckman K.B."/>
            <person name="Gohl D.M."/>
        </authorList>
    </citation>
    <scope>NUCLEOTIDE SEQUENCE</scope>
    <source>
        <strain evidence="2">Duluth1</strain>
        <tissue evidence="2">Whole animal</tissue>
    </source>
</reference>
<evidence type="ECO:0000313" key="3">
    <source>
        <dbReference type="Proteomes" id="UP000828390"/>
    </source>
</evidence>
<dbReference type="Proteomes" id="UP000828390">
    <property type="component" value="Unassembled WGS sequence"/>
</dbReference>
<evidence type="ECO:0000256" key="1">
    <source>
        <dbReference type="SAM" id="Phobius"/>
    </source>
</evidence>
<keyword evidence="1" id="KW-0812">Transmembrane</keyword>
<reference evidence="2" key="2">
    <citation type="submission" date="2020-11" db="EMBL/GenBank/DDBJ databases">
        <authorList>
            <person name="McCartney M.A."/>
            <person name="Auch B."/>
            <person name="Kono T."/>
            <person name="Mallez S."/>
            <person name="Becker A."/>
            <person name="Gohl D.M."/>
            <person name="Silverstein K.A.T."/>
            <person name="Koren S."/>
            <person name="Bechman K.B."/>
            <person name="Herman A."/>
            <person name="Abrahante J.E."/>
            <person name="Garbe J."/>
        </authorList>
    </citation>
    <scope>NUCLEOTIDE SEQUENCE</scope>
    <source>
        <strain evidence="2">Duluth1</strain>
        <tissue evidence="2">Whole animal</tissue>
    </source>
</reference>
<proteinExistence type="predicted"/>